<gene>
    <name evidence="1" type="ORF">Cch02nite_72050</name>
</gene>
<organism evidence="1 2">
    <name type="scientific">Catellatospora chokoriensis</name>
    <dbReference type="NCBI Taxonomy" id="310353"/>
    <lineage>
        <taxon>Bacteria</taxon>
        <taxon>Bacillati</taxon>
        <taxon>Actinomycetota</taxon>
        <taxon>Actinomycetes</taxon>
        <taxon>Micromonosporales</taxon>
        <taxon>Micromonosporaceae</taxon>
        <taxon>Catellatospora</taxon>
    </lineage>
</organism>
<evidence type="ECO:0000313" key="2">
    <source>
        <dbReference type="Proteomes" id="UP000619293"/>
    </source>
</evidence>
<accession>A0A8J3NVC0</accession>
<dbReference type="AlphaFoldDB" id="A0A8J3NVC0"/>
<sequence>MIVALSMWAVVVWHRLHGNHTDVRLLRRRGEHGFGSGIEHDVRQAATQPQYADCEPGRGKA</sequence>
<evidence type="ECO:0000313" key="1">
    <source>
        <dbReference type="EMBL" id="GIF93761.1"/>
    </source>
</evidence>
<reference evidence="1 2" key="1">
    <citation type="submission" date="2021-01" db="EMBL/GenBank/DDBJ databases">
        <title>Whole genome shotgun sequence of Catellatospora chokoriensis NBRC 107358.</title>
        <authorList>
            <person name="Komaki H."/>
            <person name="Tamura T."/>
        </authorList>
    </citation>
    <scope>NUCLEOTIDE SEQUENCE [LARGE SCALE GENOMIC DNA]</scope>
    <source>
        <strain evidence="1 2">NBRC 107358</strain>
    </source>
</reference>
<proteinExistence type="predicted"/>
<comment type="caution">
    <text evidence="1">The sequence shown here is derived from an EMBL/GenBank/DDBJ whole genome shotgun (WGS) entry which is preliminary data.</text>
</comment>
<name>A0A8J3NVC0_9ACTN</name>
<keyword evidence="2" id="KW-1185">Reference proteome</keyword>
<protein>
    <submittedName>
        <fullName evidence="1">Uncharacterized protein</fullName>
    </submittedName>
</protein>
<dbReference type="Proteomes" id="UP000619293">
    <property type="component" value="Unassembled WGS sequence"/>
</dbReference>
<dbReference type="EMBL" id="BONG01000071">
    <property type="protein sequence ID" value="GIF93761.1"/>
    <property type="molecule type" value="Genomic_DNA"/>
</dbReference>